<dbReference type="Proteomes" id="UP000247978">
    <property type="component" value="Unassembled WGS sequence"/>
</dbReference>
<reference evidence="4 5" key="1">
    <citation type="submission" date="2018-05" db="EMBL/GenBank/DDBJ databases">
        <title>Genomic Encyclopedia of Type Strains, Phase IV (KMG-IV): sequencing the most valuable type-strain genomes for metagenomic binning, comparative biology and taxonomic classification.</title>
        <authorList>
            <person name="Goeker M."/>
        </authorList>
    </citation>
    <scope>NUCLEOTIDE SEQUENCE [LARGE SCALE GENOMIC DNA]</scope>
    <source>
        <strain evidence="4 5">DSM 28556</strain>
    </source>
</reference>
<accession>A0A2V3VZB6</accession>
<protein>
    <recommendedName>
        <fullName evidence="6">Peptidase S9 prolyl oligopeptidase catalytic domain-containing protein</fullName>
    </recommendedName>
</protein>
<dbReference type="OrthoDB" id="9776685at2"/>
<keyword evidence="1" id="KW-0472">Membrane</keyword>
<dbReference type="Gene3D" id="3.40.50.1820">
    <property type="entry name" value="alpha/beta hydrolase"/>
    <property type="match status" value="1"/>
</dbReference>
<dbReference type="Pfam" id="PF03959">
    <property type="entry name" value="FSH1"/>
    <property type="match status" value="1"/>
</dbReference>
<dbReference type="SUPFAM" id="SSF53474">
    <property type="entry name" value="alpha/beta-Hydrolases"/>
    <property type="match status" value="1"/>
</dbReference>
<gene>
    <name evidence="4" type="ORF">DFR56_10637</name>
</gene>
<evidence type="ECO:0000313" key="4">
    <source>
        <dbReference type="EMBL" id="PXW86970.1"/>
    </source>
</evidence>
<keyword evidence="5" id="KW-1185">Reference proteome</keyword>
<dbReference type="PANTHER" id="PTHR43358:SF4">
    <property type="entry name" value="ALPHA_BETA HYDROLASE FOLD-1 DOMAIN-CONTAINING PROTEIN"/>
    <property type="match status" value="1"/>
</dbReference>
<evidence type="ECO:0000259" key="3">
    <source>
        <dbReference type="Pfam" id="PF12146"/>
    </source>
</evidence>
<dbReference type="InterPro" id="IPR022742">
    <property type="entry name" value="Hydrolase_4"/>
</dbReference>
<organism evidence="4 5">
    <name type="scientific">Pseudogracilibacillus auburnensis</name>
    <dbReference type="NCBI Taxonomy" id="1494959"/>
    <lineage>
        <taxon>Bacteria</taxon>
        <taxon>Bacillati</taxon>
        <taxon>Bacillota</taxon>
        <taxon>Bacilli</taxon>
        <taxon>Bacillales</taxon>
        <taxon>Bacillaceae</taxon>
        <taxon>Pseudogracilibacillus</taxon>
    </lineage>
</organism>
<evidence type="ECO:0008006" key="6">
    <source>
        <dbReference type="Google" id="ProtNLM"/>
    </source>
</evidence>
<comment type="caution">
    <text evidence="4">The sequence shown here is derived from an EMBL/GenBank/DDBJ whole genome shotgun (WGS) entry which is preliminary data.</text>
</comment>
<name>A0A2V3VZB6_9BACI</name>
<evidence type="ECO:0000259" key="2">
    <source>
        <dbReference type="Pfam" id="PF03959"/>
    </source>
</evidence>
<keyword evidence="1" id="KW-0812">Transmembrane</keyword>
<dbReference type="InterPro" id="IPR052920">
    <property type="entry name" value="DNA-binding_regulatory"/>
</dbReference>
<dbReference type="RefSeq" id="WP_110395214.1">
    <property type="nucleotide sequence ID" value="NZ_JBHUHB010000001.1"/>
</dbReference>
<proteinExistence type="predicted"/>
<feature type="transmembrane region" description="Helical" evidence="1">
    <location>
        <begin position="7"/>
        <end position="29"/>
    </location>
</feature>
<dbReference type="PANTHER" id="PTHR43358">
    <property type="entry name" value="ALPHA/BETA-HYDROLASE"/>
    <property type="match status" value="1"/>
</dbReference>
<keyword evidence="1" id="KW-1133">Transmembrane helix</keyword>
<feature type="domain" description="Serine hydrolase" evidence="2">
    <location>
        <begin position="236"/>
        <end position="290"/>
    </location>
</feature>
<dbReference type="EMBL" id="QJJQ01000006">
    <property type="protein sequence ID" value="PXW86970.1"/>
    <property type="molecule type" value="Genomic_DNA"/>
</dbReference>
<feature type="domain" description="Serine aminopeptidase S33" evidence="3">
    <location>
        <begin position="95"/>
        <end position="206"/>
    </location>
</feature>
<evidence type="ECO:0000313" key="5">
    <source>
        <dbReference type="Proteomes" id="UP000247978"/>
    </source>
</evidence>
<evidence type="ECO:0000256" key="1">
    <source>
        <dbReference type="SAM" id="Phobius"/>
    </source>
</evidence>
<dbReference type="InterPro" id="IPR029058">
    <property type="entry name" value="AB_hydrolase_fold"/>
</dbReference>
<dbReference type="Pfam" id="PF12146">
    <property type="entry name" value="Hydrolase_4"/>
    <property type="match status" value="1"/>
</dbReference>
<dbReference type="InterPro" id="IPR005645">
    <property type="entry name" value="FSH-like_dom"/>
</dbReference>
<dbReference type="AlphaFoldDB" id="A0A2V3VZB6"/>
<sequence length="317" mass="35988">MKKKKWIILFTTIVSTLFIIDVVASFYFYNLAIKRGPKDFLQGNSDLEVSAETLDVFLEGDWIDWTGQQEFETVEMTSFDGLKLHGYYLQSKEPSNKTVIFAHGYLGHAFDMGLFGEYYYENLGYNIFMPDLRGHGNSEGDYIGFGWHDRLDLIGWMNLLIEKNPNTEIVMHGLSMGAATVVMASGEELPANVKAIIADSPYTSVYDLFAYQMERMFHLPDKPILPSTSLVTDLKAGYSLTEASALDQVKKASVPILYISGEEDTFVPTDMAKRLYENTKSESEIITFSSANHGESIVLHRDEYLQTITRFIEKYVQ</sequence>